<dbReference type="PANTHER" id="PTHR10933">
    <property type="entry name" value="IMMUNOGLOBULIN-BINDING PROTEIN 1"/>
    <property type="match status" value="1"/>
</dbReference>
<dbReference type="InterPro" id="IPR007304">
    <property type="entry name" value="TAP46-like"/>
</dbReference>
<keyword evidence="3" id="KW-1185">Reference proteome</keyword>
<gene>
    <name evidence="2" type="ORF">IE077_003750</name>
</gene>
<dbReference type="Proteomes" id="UP000823046">
    <property type="component" value="Unassembled WGS sequence"/>
</dbReference>
<sequence>MTSVPFNPLHSWAFMRFNRWIKATTPKINKSYCMAYKVPAIYFQQYLCVAEKLRVGREIDFDSWQRDTPPDATMLRAERIERVRYEKELTRKIQQYLQRNKRSSDNEWETGKWEDEETERSFYLVLLERFVTDALKQLNLVIQEIPLLELKLQADSAEVTPEATNFGALSHPSIQLDSFQERHTKPWIYRLRNSAESRELYKQLVFRPGHKLPSITLAACGEMEMELERQRRNANSEKSQKNYAENSEGQEEKDAREWDDWKITNTLPTGRKSSWDG</sequence>
<evidence type="ECO:0000256" key="1">
    <source>
        <dbReference type="SAM" id="MobiDB-lite"/>
    </source>
</evidence>
<dbReference type="PANTHER" id="PTHR10933:SF9">
    <property type="entry name" value="IMMUNOGLOBULIN-BINDING PROTEIN 1"/>
    <property type="match status" value="1"/>
</dbReference>
<dbReference type="EMBL" id="JADAQX010000530">
    <property type="protein sequence ID" value="KAF8819974.1"/>
    <property type="molecule type" value="Genomic_DNA"/>
</dbReference>
<feature type="compositionally biased region" description="Polar residues" evidence="1">
    <location>
        <begin position="263"/>
        <end position="277"/>
    </location>
</feature>
<feature type="compositionally biased region" description="Basic and acidic residues" evidence="1">
    <location>
        <begin position="250"/>
        <end position="262"/>
    </location>
</feature>
<protein>
    <submittedName>
        <fullName evidence="2">TAP42 family protein</fullName>
    </submittedName>
</protein>
<comment type="caution">
    <text evidence="2">The sequence shown here is derived from an EMBL/GenBank/DDBJ whole genome shotgun (WGS) entry which is preliminary data.</text>
</comment>
<dbReference type="InterPro" id="IPR038511">
    <property type="entry name" value="TAP42/TAP46-like_sf"/>
</dbReference>
<organism evidence="2 3">
    <name type="scientific">Cardiosporidium cionae</name>
    <dbReference type="NCBI Taxonomy" id="476202"/>
    <lineage>
        <taxon>Eukaryota</taxon>
        <taxon>Sar</taxon>
        <taxon>Alveolata</taxon>
        <taxon>Apicomplexa</taxon>
        <taxon>Aconoidasida</taxon>
        <taxon>Nephromycida</taxon>
        <taxon>Cardiosporidium</taxon>
    </lineage>
</organism>
<dbReference type="Gene3D" id="1.25.40.540">
    <property type="entry name" value="TAP42-like family"/>
    <property type="match status" value="1"/>
</dbReference>
<proteinExistence type="predicted"/>
<reference evidence="2 3" key="1">
    <citation type="journal article" date="2020" name="bioRxiv">
        <title>Metabolic contributions of an alphaproteobacterial endosymbiont in the apicomplexan Cardiosporidium cionae.</title>
        <authorList>
            <person name="Hunter E.S."/>
            <person name="Paight C.J."/>
            <person name="Lane C.E."/>
        </authorList>
    </citation>
    <scope>NUCLEOTIDE SEQUENCE [LARGE SCALE GENOMIC DNA]</scope>
    <source>
        <strain evidence="2">ESH_2018</strain>
    </source>
</reference>
<evidence type="ECO:0000313" key="2">
    <source>
        <dbReference type="EMBL" id="KAF8819974.1"/>
    </source>
</evidence>
<dbReference type="Pfam" id="PF04177">
    <property type="entry name" value="TAP42"/>
    <property type="match status" value="1"/>
</dbReference>
<name>A0ABQ7J7Q9_9APIC</name>
<feature type="region of interest" description="Disordered" evidence="1">
    <location>
        <begin position="229"/>
        <end position="277"/>
    </location>
</feature>
<accession>A0ABQ7J7Q9</accession>
<feature type="compositionally biased region" description="Basic and acidic residues" evidence="1">
    <location>
        <begin position="229"/>
        <end position="240"/>
    </location>
</feature>
<evidence type="ECO:0000313" key="3">
    <source>
        <dbReference type="Proteomes" id="UP000823046"/>
    </source>
</evidence>